<sequence length="389" mass="45033">MLRSGRGGGYLGLRPRGNESRFVDQKRTRSRSSSSSCSSSSGSGGGEGESNRKREVGGVVVGVGVRGRRKLHLNLNRTCGLCRSTHYLYPASRLMEKVLKMPHASYLCRECLQSSRVSVLKRPRSKNGEKKEGTKKSGGLSWLEREESREERRLKSMARRQQRELMGEVRRRWRWRYRTDAEVYWFNASVNANLTCAICQRRMSGRNVRSNMLQHLRTTHLRSQFYNCTFCGRRFTRKNNLEQHIRIHMEDRPYGCYLCGVNFYQSQHYFRHLKRPTHRAYLASGSGGLMRNKLRKSKRYGRDNVTMALTQMLKDEAEDYMKKVEVQPQGSRVIAQMNHVSYVNDNPPSVWQPSIRGRPSRAPELSSSQTPSSWRDDQEVTHVSQPEAF</sequence>
<dbReference type="PANTHER" id="PTHR24394">
    <property type="entry name" value="ZINC FINGER PROTEIN"/>
    <property type="match status" value="1"/>
</dbReference>
<evidence type="ECO:0000256" key="3">
    <source>
        <dbReference type="ARBA" id="ARBA00022737"/>
    </source>
</evidence>
<proteinExistence type="predicted"/>
<evidence type="ECO:0000313" key="10">
    <source>
        <dbReference type="EMBL" id="CAE0661378.1"/>
    </source>
</evidence>
<evidence type="ECO:0000256" key="2">
    <source>
        <dbReference type="ARBA" id="ARBA00022723"/>
    </source>
</evidence>
<dbReference type="SUPFAM" id="SSF57667">
    <property type="entry name" value="beta-beta-alpha zinc fingers"/>
    <property type="match status" value="1"/>
</dbReference>
<dbReference type="PROSITE" id="PS50157">
    <property type="entry name" value="ZINC_FINGER_C2H2_2"/>
    <property type="match status" value="2"/>
</dbReference>
<feature type="compositionally biased region" description="Basic and acidic residues" evidence="8">
    <location>
        <begin position="126"/>
        <end position="135"/>
    </location>
</feature>
<evidence type="ECO:0000256" key="8">
    <source>
        <dbReference type="SAM" id="MobiDB-lite"/>
    </source>
</evidence>
<protein>
    <recommendedName>
        <fullName evidence="9">C2H2-type domain-containing protein</fullName>
    </recommendedName>
</protein>
<dbReference type="Pfam" id="PF00096">
    <property type="entry name" value="zf-C2H2"/>
    <property type="match status" value="1"/>
</dbReference>
<dbReference type="SMART" id="SM00355">
    <property type="entry name" value="ZnF_C2H2"/>
    <property type="match status" value="3"/>
</dbReference>
<keyword evidence="3" id="KW-0677">Repeat</keyword>
<keyword evidence="2" id="KW-0479">Metal-binding</keyword>
<feature type="region of interest" description="Disordered" evidence="8">
    <location>
        <begin position="119"/>
        <end position="143"/>
    </location>
</feature>
<feature type="domain" description="C2H2-type" evidence="9">
    <location>
        <begin position="226"/>
        <end position="253"/>
    </location>
</feature>
<feature type="compositionally biased region" description="Basic and acidic residues" evidence="8">
    <location>
        <begin position="16"/>
        <end position="27"/>
    </location>
</feature>
<dbReference type="Gene3D" id="3.30.160.60">
    <property type="entry name" value="Classic Zinc Finger"/>
    <property type="match status" value="2"/>
</dbReference>
<keyword evidence="4 7" id="KW-0863">Zinc-finger</keyword>
<name>A0A7S3YTN0_9EUKA</name>
<gene>
    <name evidence="10" type="ORF">LGLO00237_LOCUS12969</name>
</gene>
<evidence type="ECO:0000256" key="7">
    <source>
        <dbReference type="PROSITE-ProRule" id="PRU00042"/>
    </source>
</evidence>
<accession>A0A7S3YTN0</accession>
<dbReference type="PANTHER" id="PTHR24394:SF44">
    <property type="entry name" value="ZINC FINGER PROTEIN 271-LIKE"/>
    <property type="match status" value="1"/>
</dbReference>
<evidence type="ECO:0000256" key="1">
    <source>
        <dbReference type="ARBA" id="ARBA00004123"/>
    </source>
</evidence>
<dbReference type="AlphaFoldDB" id="A0A7S3YTN0"/>
<keyword evidence="5" id="KW-0862">Zinc</keyword>
<feature type="region of interest" description="Disordered" evidence="8">
    <location>
        <begin position="345"/>
        <end position="389"/>
    </location>
</feature>
<feature type="compositionally biased region" description="Gly residues" evidence="8">
    <location>
        <begin position="1"/>
        <end position="11"/>
    </location>
</feature>
<organism evidence="10">
    <name type="scientific">Lotharella globosa</name>
    <dbReference type="NCBI Taxonomy" id="91324"/>
    <lineage>
        <taxon>Eukaryota</taxon>
        <taxon>Sar</taxon>
        <taxon>Rhizaria</taxon>
        <taxon>Cercozoa</taxon>
        <taxon>Chlorarachniophyceae</taxon>
        <taxon>Lotharella</taxon>
    </lineage>
</organism>
<dbReference type="InterPro" id="IPR013087">
    <property type="entry name" value="Znf_C2H2_type"/>
</dbReference>
<reference evidence="10" key="1">
    <citation type="submission" date="2021-01" db="EMBL/GenBank/DDBJ databases">
        <authorList>
            <person name="Corre E."/>
            <person name="Pelletier E."/>
            <person name="Niang G."/>
            <person name="Scheremetjew M."/>
            <person name="Finn R."/>
            <person name="Kale V."/>
            <person name="Holt S."/>
            <person name="Cochrane G."/>
            <person name="Meng A."/>
            <person name="Brown T."/>
            <person name="Cohen L."/>
        </authorList>
    </citation>
    <scope>NUCLEOTIDE SEQUENCE</scope>
    <source>
        <strain evidence="10">CCCM811</strain>
    </source>
</reference>
<dbReference type="PROSITE" id="PS00028">
    <property type="entry name" value="ZINC_FINGER_C2H2_1"/>
    <property type="match status" value="2"/>
</dbReference>
<dbReference type="FunFam" id="3.30.160.60:FF:000110">
    <property type="entry name" value="Zinc finger protein-like"/>
    <property type="match status" value="1"/>
</dbReference>
<feature type="compositionally biased region" description="Low complexity" evidence="8">
    <location>
        <begin position="31"/>
        <end position="41"/>
    </location>
</feature>
<keyword evidence="6" id="KW-0539">Nucleus</keyword>
<dbReference type="GO" id="GO:0000981">
    <property type="term" value="F:DNA-binding transcription factor activity, RNA polymerase II-specific"/>
    <property type="evidence" value="ECO:0007669"/>
    <property type="project" value="TreeGrafter"/>
</dbReference>
<dbReference type="EMBL" id="HBIV01017858">
    <property type="protein sequence ID" value="CAE0661378.1"/>
    <property type="molecule type" value="Transcribed_RNA"/>
</dbReference>
<dbReference type="GO" id="GO:0005634">
    <property type="term" value="C:nucleus"/>
    <property type="evidence" value="ECO:0007669"/>
    <property type="project" value="UniProtKB-SubCell"/>
</dbReference>
<comment type="subcellular location">
    <subcellularLocation>
        <location evidence="1">Nucleus</location>
    </subcellularLocation>
</comment>
<dbReference type="GO" id="GO:0008270">
    <property type="term" value="F:zinc ion binding"/>
    <property type="evidence" value="ECO:0007669"/>
    <property type="project" value="UniProtKB-KW"/>
</dbReference>
<dbReference type="InterPro" id="IPR036236">
    <property type="entry name" value="Znf_C2H2_sf"/>
</dbReference>
<evidence type="ECO:0000256" key="5">
    <source>
        <dbReference type="ARBA" id="ARBA00022833"/>
    </source>
</evidence>
<feature type="domain" description="C2H2-type" evidence="9">
    <location>
        <begin position="254"/>
        <end position="278"/>
    </location>
</feature>
<feature type="region of interest" description="Disordered" evidence="8">
    <location>
        <begin position="1"/>
        <end position="55"/>
    </location>
</feature>
<evidence type="ECO:0000256" key="6">
    <source>
        <dbReference type="ARBA" id="ARBA00023242"/>
    </source>
</evidence>
<evidence type="ECO:0000256" key="4">
    <source>
        <dbReference type="ARBA" id="ARBA00022771"/>
    </source>
</evidence>
<evidence type="ECO:0000259" key="9">
    <source>
        <dbReference type="PROSITE" id="PS50157"/>
    </source>
</evidence>